<dbReference type="CDD" id="cd00298">
    <property type="entry name" value="ACD_sHsps_p23-like"/>
    <property type="match status" value="1"/>
</dbReference>
<dbReference type="Proteomes" id="UP001549921">
    <property type="component" value="Unassembled WGS sequence"/>
</dbReference>
<organism evidence="2 3">
    <name type="scientific">Loxostege sticticalis</name>
    <name type="common">Beet webworm moth</name>
    <dbReference type="NCBI Taxonomy" id="481309"/>
    <lineage>
        <taxon>Eukaryota</taxon>
        <taxon>Metazoa</taxon>
        <taxon>Ecdysozoa</taxon>
        <taxon>Arthropoda</taxon>
        <taxon>Hexapoda</taxon>
        <taxon>Insecta</taxon>
        <taxon>Pterygota</taxon>
        <taxon>Neoptera</taxon>
        <taxon>Endopterygota</taxon>
        <taxon>Lepidoptera</taxon>
        <taxon>Glossata</taxon>
        <taxon>Ditrysia</taxon>
        <taxon>Pyraloidea</taxon>
        <taxon>Crambidae</taxon>
        <taxon>Pyraustinae</taxon>
        <taxon>Loxostege</taxon>
    </lineage>
</organism>
<comment type="caution">
    <text evidence="2">The sequence shown here is derived from an EMBL/GenBank/DDBJ whole genome shotgun (WGS) entry which is preliminary data.</text>
</comment>
<sequence>MFRLVTLLVAIQAIAVHSGCHHNNRCNRRHYDYRSGSHANDGDFHDLSWTVVRADRKAQNVCHEDSSHTTDTFYSTHYEISVPLPDFTEEQISVKLKHRVLFIQAIKGTEKLFSELKIIPEFAKGKDASWIFDNNLLNIYVPYGVTLGTEVAKSCNKTIDETVITLPKAGIDARFGDDSTTEEPFTENVV</sequence>
<dbReference type="EMBL" id="JBEDNZ010000002">
    <property type="protein sequence ID" value="KAL0850747.1"/>
    <property type="molecule type" value="Genomic_DNA"/>
</dbReference>
<dbReference type="SUPFAM" id="SSF49764">
    <property type="entry name" value="HSP20-like chaperones"/>
    <property type="match status" value="1"/>
</dbReference>
<name>A0ABD0TND8_LOXSC</name>
<accession>A0ABD0TND8</accession>
<gene>
    <name evidence="2" type="ORF">ABMA28_006689</name>
</gene>
<proteinExistence type="predicted"/>
<evidence type="ECO:0000313" key="2">
    <source>
        <dbReference type="EMBL" id="KAL0850747.1"/>
    </source>
</evidence>
<dbReference type="AlphaFoldDB" id="A0ABD0TND8"/>
<evidence type="ECO:0000256" key="1">
    <source>
        <dbReference type="SAM" id="SignalP"/>
    </source>
</evidence>
<reference evidence="2 3" key="1">
    <citation type="submission" date="2024-06" db="EMBL/GenBank/DDBJ databases">
        <title>A chromosome-level genome assembly of beet webworm, Loxostege sticticalis.</title>
        <authorList>
            <person name="Zhang Y."/>
        </authorList>
    </citation>
    <scope>NUCLEOTIDE SEQUENCE [LARGE SCALE GENOMIC DNA]</scope>
    <source>
        <strain evidence="2">AQ028</strain>
        <tissue evidence="2">Male pupae</tissue>
    </source>
</reference>
<dbReference type="InterPro" id="IPR008978">
    <property type="entry name" value="HSP20-like_chaperone"/>
</dbReference>
<evidence type="ECO:0000313" key="3">
    <source>
        <dbReference type="Proteomes" id="UP001549921"/>
    </source>
</evidence>
<protein>
    <submittedName>
        <fullName evidence="2">Uncharacterized protein</fullName>
    </submittedName>
</protein>
<feature type="signal peptide" evidence="1">
    <location>
        <begin position="1"/>
        <end position="18"/>
    </location>
</feature>
<keyword evidence="1" id="KW-0732">Signal</keyword>
<feature type="chain" id="PRO_5044840149" evidence="1">
    <location>
        <begin position="19"/>
        <end position="190"/>
    </location>
</feature>